<name>A0ACC1HV87_9FUNG</name>
<comment type="caution">
    <text evidence="1">The sequence shown here is derived from an EMBL/GenBank/DDBJ whole genome shotgun (WGS) entry which is preliminary data.</text>
</comment>
<feature type="non-terminal residue" evidence="1">
    <location>
        <position position="1"/>
    </location>
</feature>
<reference evidence="1" key="1">
    <citation type="submission" date="2022-07" db="EMBL/GenBank/DDBJ databases">
        <title>Phylogenomic reconstructions and comparative analyses of Kickxellomycotina fungi.</title>
        <authorList>
            <person name="Reynolds N.K."/>
            <person name="Stajich J.E."/>
            <person name="Barry K."/>
            <person name="Grigoriev I.V."/>
            <person name="Crous P."/>
            <person name="Smith M.E."/>
        </authorList>
    </citation>
    <scope>NUCLEOTIDE SEQUENCE</scope>
    <source>
        <strain evidence="1">Benny 63K</strain>
    </source>
</reference>
<dbReference type="Proteomes" id="UP001150581">
    <property type="component" value="Unassembled WGS sequence"/>
</dbReference>
<evidence type="ECO:0000313" key="2">
    <source>
        <dbReference type="Proteomes" id="UP001150581"/>
    </source>
</evidence>
<dbReference type="EMBL" id="JANBPG010004407">
    <property type="protein sequence ID" value="KAJ1876507.1"/>
    <property type="molecule type" value="Genomic_DNA"/>
</dbReference>
<accession>A0ACC1HV87</accession>
<protein>
    <submittedName>
        <fullName evidence="1">Uncharacterized protein</fullName>
    </submittedName>
</protein>
<keyword evidence="2" id="KW-1185">Reference proteome</keyword>
<sequence length="116" mass="12790">RQSQQQNQNQNKNQRQHQHQQQQQHQQQRTTGTPPPSSPEPLSASLLVHRGEPCARMPRHALPSSASAPTLAKPHTLLPSIALAPPPPQPQQRRIAVHNLLISDNSSPEQVSKASP</sequence>
<proteinExistence type="predicted"/>
<gene>
    <name evidence="1" type="ORF">LPJ66_012305</name>
</gene>
<organism evidence="1 2">
    <name type="scientific">Kickxella alabastrina</name>
    <dbReference type="NCBI Taxonomy" id="61397"/>
    <lineage>
        <taxon>Eukaryota</taxon>
        <taxon>Fungi</taxon>
        <taxon>Fungi incertae sedis</taxon>
        <taxon>Zoopagomycota</taxon>
        <taxon>Kickxellomycotina</taxon>
        <taxon>Kickxellomycetes</taxon>
        <taxon>Kickxellales</taxon>
        <taxon>Kickxellaceae</taxon>
        <taxon>Kickxella</taxon>
    </lineage>
</organism>
<evidence type="ECO:0000313" key="1">
    <source>
        <dbReference type="EMBL" id="KAJ1876507.1"/>
    </source>
</evidence>